<dbReference type="AlphaFoldDB" id="A0A5A7V6V5"/>
<proteinExistence type="predicted"/>
<sequence>MKEKHIEFLQDDIKAGKVAIEIQKPLVQSKIQNFQRQLEKEVCSTLPNAFWDRKKHMVTLPYEDGFKEAQIPTKARPIQMNKDLVKVCKDEITELLNKGLISPSKSPWSCSAFYVNNQATKNEALAKKLQADGQVAMIKGSTVWVTASGKEVASNYPPEEEAYFSHPTIPAIKMVSSPYKTINEDKVQKVGVREIKILI</sequence>
<dbReference type="InterPro" id="IPR043502">
    <property type="entry name" value="DNA/RNA_pol_sf"/>
</dbReference>
<evidence type="ECO:0000313" key="2">
    <source>
        <dbReference type="Proteomes" id="UP000321393"/>
    </source>
</evidence>
<organism evidence="1 2">
    <name type="scientific">Cucumis melo var. makuwa</name>
    <name type="common">Oriental melon</name>
    <dbReference type="NCBI Taxonomy" id="1194695"/>
    <lineage>
        <taxon>Eukaryota</taxon>
        <taxon>Viridiplantae</taxon>
        <taxon>Streptophyta</taxon>
        <taxon>Embryophyta</taxon>
        <taxon>Tracheophyta</taxon>
        <taxon>Spermatophyta</taxon>
        <taxon>Magnoliopsida</taxon>
        <taxon>eudicotyledons</taxon>
        <taxon>Gunneridae</taxon>
        <taxon>Pentapetalae</taxon>
        <taxon>rosids</taxon>
        <taxon>fabids</taxon>
        <taxon>Cucurbitales</taxon>
        <taxon>Cucurbitaceae</taxon>
        <taxon>Benincaseae</taxon>
        <taxon>Cucumis</taxon>
    </lineage>
</organism>
<protein>
    <submittedName>
        <fullName evidence="1">Enzymatic polyprotein</fullName>
    </submittedName>
</protein>
<name>A0A5A7V6V5_CUCMM</name>
<accession>A0A5A7V6V5</accession>
<dbReference type="SUPFAM" id="SSF56672">
    <property type="entry name" value="DNA/RNA polymerases"/>
    <property type="match status" value="1"/>
</dbReference>
<dbReference type="Gene3D" id="3.10.10.10">
    <property type="entry name" value="HIV Type 1 Reverse Transcriptase, subunit A, domain 1"/>
    <property type="match status" value="1"/>
</dbReference>
<evidence type="ECO:0000313" key="1">
    <source>
        <dbReference type="EMBL" id="KAA0063833.1"/>
    </source>
</evidence>
<gene>
    <name evidence="1" type="ORF">E6C27_scaffold827G00550</name>
</gene>
<dbReference type="OrthoDB" id="1300460at2759"/>
<dbReference type="EMBL" id="SSTE01002217">
    <property type="protein sequence ID" value="KAA0063833.1"/>
    <property type="molecule type" value="Genomic_DNA"/>
</dbReference>
<comment type="caution">
    <text evidence="1">The sequence shown here is derived from an EMBL/GenBank/DDBJ whole genome shotgun (WGS) entry which is preliminary data.</text>
</comment>
<dbReference type="Proteomes" id="UP000321393">
    <property type="component" value="Unassembled WGS sequence"/>
</dbReference>
<reference evidence="1 2" key="1">
    <citation type="submission" date="2019-08" db="EMBL/GenBank/DDBJ databases">
        <title>Draft genome sequences of two oriental melons (Cucumis melo L. var makuwa).</title>
        <authorList>
            <person name="Kwon S.-Y."/>
        </authorList>
    </citation>
    <scope>NUCLEOTIDE SEQUENCE [LARGE SCALE GENOMIC DNA]</scope>
    <source>
        <strain evidence="2">cv. SW 3</strain>
        <tissue evidence="1">Leaf</tissue>
    </source>
</reference>